<sequence>MCEDDFSLKIENPPSLSQLNTWLENAYTNQCCSPETSRYHTKPPGTTASSLPPPSGTVASSVPLDTNIAAQENTEDSDEDKFKINIEYLFFFEEEKKTKQPTNSQSANKRKVAPDSEGKYQGLPSNWGKLSLMWSANNPISQLKLAAIKESRFRDAAVWKEKPSQ</sequence>
<evidence type="ECO:0000313" key="2">
    <source>
        <dbReference type="EMBL" id="KNZ45774.1"/>
    </source>
</evidence>
<evidence type="ECO:0000256" key="1">
    <source>
        <dbReference type="SAM" id="MobiDB-lite"/>
    </source>
</evidence>
<feature type="region of interest" description="Disordered" evidence="1">
    <location>
        <begin position="33"/>
        <end position="61"/>
    </location>
</feature>
<dbReference type="EMBL" id="LAVV01013286">
    <property type="protein sequence ID" value="KNZ45774.1"/>
    <property type="molecule type" value="Genomic_DNA"/>
</dbReference>
<evidence type="ECO:0000313" key="3">
    <source>
        <dbReference type="Proteomes" id="UP000037035"/>
    </source>
</evidence>
<accession>A0A0L6UB43</accession>
<organism evidence="2 3">
    <name type="scientific">Puccinia sorghi</name>
    <dbReference type="NCBI Taxonomy" id="27349"/>
    <lineage>
        <taxon>Eukaryota</taxon>
        <taxon>Fungi</taxon>
        <taxon>Dikarya</taxon>
        <taxon>Basidiomycota</taxon>
        <taxon>Pucciniomycotina</taxon>
        <taxon>Pucciniomycetes</taxon>
        <taxon>Pucciniales</taxon>
        <taxon>Pucciniaceae</taxon>
        <taxon>Puccinia</taxon>
    </lineage>
</organism>
<reference evidence="2 3" key="1">
    <citation type="submission" date="2015-08" db="EMBL/GenBank/DDBJ databases">
        <title>Next Generation Sequencing and Analysis of the Genome of Puccinia sorghi L Schw, the Causal Agent of Maize Common Rust.</title>
        <authorList>
            <person name="Rochi L."/>
            <person name="Burguener G."/>
            <person name="Darino M."/>
            <person name="Turjanski A."/>
            <person name="Kreff E."/>
            <person name="Dieguez M.J."/>
            <person name="Sacco F."/>
        </authorList>
    </citation>
    <scope>NUCLEOTIDE SEQUENCE [LARGE SCALE GENOMIC DNA]</scope>
    <source>
        <strain evidence="2 3">RO10H11247</strain>
    </source>
</reference>
<gene>
    <name evidence="2" type="ORF">VP01_7812g1</name>
</gene>
<dbReference type="Proteomes" id="UP000037035">
    <property type="component" value="Unassembled WGS sequence"/>
</dbReference>
<comment type="caution">
    <text evidence="2">The sequence shown here is derived from an EMBL/GenBank/DDBJ whole genome shotgun (WGS) entry which is preliminary data.</text>
</comment>
<keyword evidence="3" id="KW-1185">Reference proteome</keyword>
<proteinExistence type="predicted"/>
<dbReference type="VEuPathDB" id="FungiDB:VP01_7812g1"/>
<feature type="region of interest" description="Disordered" evidence="1">
    <location>
        <begin position="96"/>
        <end position="120"/>
    </location>
</feature>
<protein>
    <submittedName>
        <fullName evidence="2">Uncharacterized protein</fullName>
    </submittedName>
</protein>
<name>A0A0L6UB43_9BASI</name>
<dbReference type="AlphaFoldDB" id="A0A0L6UB43"/>